<dbReference type="RefSeq" id="WP_209705549.1">
    <property type="nucleotide sequence ID" value="NZ_JAFIDA010000001.1"/>
</dbReference>
<keyword evidence="1" id="KW-1133">Transmembrane helix</keyword>
<evidence type="ECO:0000313" key="3">
    <source>
        <dbReference type="Proteomes" id="UP000675163"/>
    </source>
</evidence>
<organism evidence="2 3">
    <name type="scientific">Leucobacter exalbidus</name>
    <dbReference type="NCBI Taxonomy" id="662960"/>
    <lineage>
        <taxon>Bacteria</taxon>
        <taxon>Bacillati</taxon>
        <taxon>Actinomycetota</taxon>
        <taxon>Actinomycetes</taxon>
        <taxon>Micrococcales</taxon>
        <taxon>Microbacteriaceae</taxon>
        <taxon>Leucobacter</taxon>
    </lineage>
</organism>
<feature type="transmembrane region" description="Helical" evidence="1">
    <location>
        <begin position="96"/>
        <end position="120"/>
    </location>
</feature>
<name>A0A940PTN0_9MICO</name>
<feature type="transmembrane region" description="Helical" evidence="1">
    <location>
        <begin position="145"/>
        <end position="172"/>
    </location>
</feature>
<gene>
    <name evidence="2" type="ORF">JOF28_001914</name>
</gene>
<proteinExistence type="predicted"/>
<comment type="caution">
    <text evidence="2">The sequence shown here is derived from an EMBL/GenBank/DDBJ whole genome shotgun (WGS) entry which is preliminary data.</text>
</comment>
<feature type="transmembrane region" description="Helical" evidence="1">
    <location>
        <begin position="211"/>
        <end position="230"/>
    </location>
</feature>
<dbReference type="AlphaFoldDB" id="A0A940PTN0"/>
<sequence>MNRITRVTRFHLVKRLEFFVVPLSILLLVLAVSIIVALAIQRTGADTSSPDYIAGAKQNMAIIWSMPGFLIYYGVQAVATSYPLALSLGTTRRNFILGTFIANAIQSAFVAILLVAMLGLELVTNHWFMSVYVLDTFLMGDGNPITLFITAFIGVLVCLTLGGFFGAVWVRFGPKGPMVVGLALGLLLALTVLIIAPRIGEVFAAITSAKMTIAAAVVLVLALGGTWFAMRRASVR</sequence>
<protein>
    <submittedName>
        <fullName evidence="2">Magnesium-transporting ATPase (P-type)</fullName>
    </submittedName>
</protein>
<feature type="transmembrane region" description="Helical" evidence="1">
    <location>
        <begin position="61"/>
        <end position="84"/>
    </location>
</feature>
<accession>A0A940PTN0</accession>
<dbReference type="Proteomes" id="UP000675163">
    <property type="component" value="Unassembled WGS sequence"/>
</dbReference>
<feature type="transmembrane region" description="Helical" evidence="1">
    <location>
        <begin position="179"/>
        <end position="199"/>
    </location>
</feature>
<evidence type="ECO:0000313" key="2">
    <source>
        <dbReference type="EMBL" id="MBP1326682.1"/>
    </source>
</evidence>
<keyword evidence="1" id="KW-0812">Transmembrane</keyword>
<reference evidence="2" key="1">
    <citation type="submission" date="2021-02" db="EMBL/GenBank/DDBJ databases">
        <title>Sequencing the genomes of 1000 actinobacteria strains.</title>
        <authorList>
            <person name="Klenk H.-P."/>
        </authorList>
    </citation>
    <scope>NUCLEOTIDE SEQUENCE</scope>
    <source>
        <strain evidence="2">DSM 22850</strain>
    </source>
</reference>
<keyword evidence="1" id="KW-0472">Membrane</keyword>
<keyword evidence="3" id="KW-1185">Reference proteome</keyword>
<evidence type="ECO:0000256" key="1">
    <source>
        <dbReference type="SAM" id="Phobius"/>
    </source>
</evidence>
<dbReference type="EMBL" id="JAFIDA010000001">
    <property type="protein sequence ID" value="MBP1326682.1"/>
    <property type="molecule type" value="Genomic_DNA"/>
</dbReference>
<feature type="transmembrane region" description="Helical" evidence="1">
    <location>
        <begin position="20"/>
        <end position="41"/>
    </location>
</feature>